<feature type="domain" description="Methyltransferase putative zinc binding" evidence="1">
    <location>
        <begin position="3"/>
        <end position="64"/>
    </location>
</feature>
<protein>
    <submittedName>
        <fullName evidence="3">Methyltransferase domain-containing protein</fullName>
    </submittedName>
</protein>
<accession>A0A368NXH5</accession>
<dbReference type="Gene3D" id="6.10.250.3100">
    <property type="match status" value="1"/>
</dbReference>
<keyword evidence="3" id="KW-0808">Transferase</keyword>
<dbReference type="OrthoDB" id="9815644at2"/>
<dbReference type="EMBL" id="QUSG01000021">
    <property type="protein sequence ID" value="KAA3521872.1"/>
    <property type="molecule type" value="Genomic_DNA"/>
</dbReference>
<dbReference type="SUPFAM" id="SSF53335">
    <property type="entry name" value="S-adenosyl-L-methionine-dependent methyltransferases"/>
    <property type="match status" value="1"/>
</dbReference>
<feature type="domain" description="C-methyltransferase" evidence="2">
    <location>
        <begin position="244"/>
        <end position="403"/>
    </location>
</feature>
<dbReference type="Gene3D" id="3.40.50.720">
    <property type="entry name" value="NAD(P)-binding Rossmann-like Domain"/>
    <property type="match status" value="1"/>
</dbReference>
<dbReference type="InterPro" id="IPR013630">
    <property type="entry name" value="Methyltransf_Zn-bd_dom_put"/>
</dbReference>
<evidence type="ECO:0000259" key="1">
    <source>
        <dbReference type="Pfam" id="PF08421"/>
    </source>
</evidence>
<dbReference type="GO" id="GO:0008168">
    <property type="term" value="F:methyltransferase activity"/>
    <property type="evidence" value="ECO:0007669"/>
    <property type="project" value="UniProtKB-KW"/>
</dbReference>
<evidence type="ECO:0000313" key="3">
    <source>
        <dbReference type="EMBL" id="KAA3521872.1"/>
    </source>
</evidence>
<dbReference type="AlphaFoldDB" id="A0A368NXH5"/>
<proteinExistence type="predicted"/>
<dbReference type="InterPro" id="IPR013691">
    <property type="entry name" value="MeTrfase_14"/>
</dbReference>
<evidence type="ECO:0000259" key="2">
    <source>
        <dbReference type="Pfam" id="PF08484"/>
    </source>
</evidence>
<gene>
    <name evidence="3" type="ORF">DXT89_23175</name>
</gene>
<dbReference type="Pfam" id="PF08421">
    <property type="entry name" value="Methyltransf_13"/>
    <property type="match status" value="1"/>
</dbReference>
<comment type="caution">
    <text evidence="3">The sequence shown here is derived from an EMBL/GenBank/DDBJ whole genome shotgun (WGS) entry which is preliminary data.</text>
</comment>
<dbReference type="InterPro" id="IPR029063">
    <property type="entry name" value="SAM-dependent_MTases_sf"/>
</dbReference>
<dbReference type="GO" id="GO:0032259">
    <property type="term" value="P:methylation"/>
    <property type="evidence" value="ECO:0007669"/>
    <property type="project" value="UniProtKB-KW"/>
</dbReference>
<organism evidence="3 4">
    <name type="scientific">Agrobacterium vitis</name>
    <name type="common">Rhizobium vitis</name>
    <dbReference type="NCBI Taxonomy" id="373"/>
    <lineage>
        <taxon>Bacteria</taxon>
        <taxon>Pseudomonadati</taxon>
        <taxon>Pseudomonadota</taxon>
        <taxon>Alphaproteobacteria</taxon>
        <taxon>Hyphomicrobiales</taxon>
        <taxon>Rhizobiaceae</taxon>
        <taxon>Rhizobium/Agrobacterium group</taxon>
        <taxon>Agrobacterium</taxon>
    </lineage>
</organism>
<reference evidence="3 4" key="1">
    <citation type="submission" date="2018-08" db="EMBL/GenBank/DDBJ databases">
        <title>Genome sequencing of Agrobacterium vitis strain ICMP 10754.</title>
        <authorList>
            <person name="Visnovsky S.B."/>
            <person name="Pitman A.R."/>
        </authorList>
    </citation>
    <scope>NUCLEOTIDE SEQUENCE [LARGE SCALE GENOMIC DNA]</scope>
    <source>
        <strain evidence="3 4">ICMP 10754</strain>
    </source>
</reference>
<dbReference type="Gene3D" id="3.40.50.150">
    <property type="entry name" value="Vaccinia Virus protein VP39"/>
    <property type="match status" value="1"/>
</dbReference>
<sequence length="409" mass="44852">MNCRHCGSLRMRPFLDLGTAPPSNSYVKAEELAKPELWYPLVIRVCEDCLLVQTEDFAARETFFSHDYAYFSSFSSSWLAHAKSYVEAMTDRFGLGEGAKVVEVAANDGYLLQYVRERGIACLGVEPTASTARAARDRGIDIVEEFFGVELAKKLVADGWAADLTAANNVLAHVPDINDFVAGFAHLLKPAGVATFEFPHLMNMIAERQFDTAYHEHYSYLSLLAVDRIFAANGLVVFDVETTPWHGGSLRVLACRADSKAHVRTPAVEAMLARERAAGLDAVTGYDGFQAEAEAVRDDFLSFLIDCNRKGLSVAAYGAAAKGNTLLNFAGIKAGQIGFVVDKNPAKQDLFLPGSRVPIVSEEILKTRKPDRLVILPWNLTAEIKQQLSYIADWGGKFVTAVPNLTVHP</sequence>
<dbReference type="PANTHER" id="PTHR43861:SF5">
    <property type="entry name" value="BLL5978 PROTEIN"/>
    <property type="match status" value="1"/>
</dbReference>
<dbReference type="Proteomes" id="UP000436911">
    <property type="component" value="Unassembled WGS sequence"/>
</dbReference>
<evidence type="ECO:0000313" key="4">
    <source>
        <dbReference type="Proteomes" id="UP000436911"/>
    </source>
</evidence>
<dbReference type="PANTHER" id="PTHR43861">
    <property type="entry name" value="TRANS-ACONITATE 2-METHYLTRANSFERASE-RELATED"/>
    <property type="match status" value="1"/>
</dbReference>
<name>A0A368NXH5_AGRVI</name>
<keyword evidence="3" id="KW-0489">Methyltransferase</keyword>
<dbReference type="Gene3D" id="6.20.50.110">
    <property type="entry name" value="Methyltransferase, zinc-binding domain"/>
    <property type="match status" value="1"/>
</dbReference>
<dbReference type="GeneID" id="60681560"/>
<dbReference type="Pfam" id="PF08484">
    <property type="entry name" value="Methyltransf_14"/>
    <property type="match status" value="1"/>
</dbReference>
<dbReference type="InterPro" id="IPR038576">
    <property type="entry name" value="Methyltransf_Zn-bd_dom_put_sf"/>
</dbReference>
<dbReference type="Pfam" id="PF13489">
    <property type="entry name" value="Methyltransf_23"/>
    <property type="match status" value="1"/>
</dbReference>
<dbReference type="RefSeq" id="WP_060716374.1">
    <property type="nucleotide sequence ID" value="NZ_CP055265.1"/>
</dbReference>